<dbReference type="CDD" id="cd06257">
    <property type="entry name" value="DnaJ"/>
    <property type="match status" value="1"/>
</dbReference>
<accession>A0A512BF02</accession>
<evidence type="ECO:0000256" key="1">
    <source>
        <dbReference type="SAM" id="MobiDB-lite"/>
    </source>
</evidence>
<dbReference type="Proteomes" id="UP000321513">
    <property type="component" value="Unassembled WGS sequence"/>
</dbReference>
<dbReference type="InterPro" id="IPR001623">
    <property type="entry name" value="DnaJ_domain"/>
</dbReference>
<feature type="compositionally biased region" description="Polar residues" evidence="1">
    <location>
        <begin position="160"/>
        <end position="190"/>
    </location>
</feature>
<feature type="domain" description="J" evidence="3">
    <location>
        <begin position="3"/>
        <end position="68"/>
    </location>
</feature>
<keyword evidence="5" id="KW-1185">Reference proteome</keyword>
<feature type="transmembrane region" description="Helical" evidence="2">
    <location>
        <begin position="93"/>
        <end position="112"/>
    </location>
</feature>
<dbReference type="PROSITE" id="PS50076">
    <property type="entry name" value="DNAJ_2"/>
    <property type="match status" value="1"/>
</dbReference>
<keyword evidence="2" id="KW-0472">Membrane</keyword>
<evidence type="ECO:0000259" key="3">
    <source>
        <dbReference type="PROSITE" id="PS50076"/>
    </source>
</evidence>
<dbReference type="RefSeq" id="WP_147204590.1">
    <property type="nucleotide sequence ID" value="NZ_BJYT01000011.1"/>
</dbReference>
<keyword evidence="2" id="KW-1133">Transmembrane helix</keyword>
<keyword evidence="2" id="KW-0812">Transmembrane</keyword>
<sequence>MINYYTVLEIDEKASKEQIREAYKRISLKVHPDKNNGDEYYVEIFKTVNEAQQILTDEAKRAAYDDELRRSFKYPFGTRGNFLGINFNLNRTWIFLFSLTAGFLTFVILLPSTDLKELEQQKALMDLTTSNSILKHPTKGQKQQTPLIASASETARFEAQGQQSRETLPLLNQGSTGQNRSAGTKATLATPSDAEGVSADSSSELADDQLLANFETPSLQQNVTYLTQLQLSEILEQVNAVKTSANNKINCVRVLKTKKSNVENAFEIATFLRSKGYIISGRDIAFREIEGLEVKENDQCICVTIGSFNRN</sequence>
<dbReference type="PANTHER" id="PTHR44825">
    <property type="match status" value="1"/>
</dbReference>
<dbReference type="OrthoDB" id="9779622at2"/>
<evidence type="ECO:0000313" key="4">
    <source>
        <dbReference type="EMBL" id="GEO10475.1"/>
    </source>
</evidence>
<gene>
    <name evidence="4" type="ORF">SAE01_29710</name>
</gene>
<comment type="caution">
    <text evidence="4">The sequence shown here is derived from an EMBL/GenBank/DDBJ whole genome shotgun (WGS) entry which is preliminary data.</text>
</comment>
<dbReference type="InterPro" id="IPR052763">
    <property type="entry name" value="DnaJ_C4"/>
</dbReference>
<dbReference type="InterPro" id="IPR036869">
    <property type="entry name" value="J_dom_sf"/>
</dbReference>
<dbReference type="PANTHER" id="PTHR44825:SF1">
    <property type="entry name" value="DNAJ HOMOLOG SUBFAMILY C MEMBER 4"/>
    <property type="match status" value="1"/>
</dbReference>
<evidence type="ECO:0000313" key="5">
    <source>
        <dbReference type="Proteomes" id="UP000321513"/>
    </source>
</evidence>
<evidence type="ECO:0000256" key="2">
    <source>
        <dbReference type="SAM" id="Phobius"/>
    </source>
</evidence>
<protein>
    <recommendedName>
        <fullName evidence="3">J domain-containing protein</fullName>
    </recommendedName>
</protein>
<dbReference type="SUPFAM" id="SSF46565">
    <property type="entry name" value="Chaperone J-domain"/>
    <property type="match status" value="1"/>
</dbReference>
<organism evidence="4 5">
    <name type="scientific">Segetibacter aerophilus</name>
    <dbReference type="NCBI Taxonomy" id="670293"/>
    <lineage>
        <taxon>Bacteria</taxon>
        <taxon>Pseudomonadati</taxon>
        <taxon>Bacteroidota</taxon>
        <taxon>Chitinophagia</taxon>
        <taxon>Chitinophagales</taxon>
        <taxon>Chitinophagaceae</taxon>
        <taxon>Segetibacter</taxon>
    </lineage>
</organism>
<dbReference type="Gene3D" id="1.10.287.110">
    <property type="entry name" value="DnaJ domain"/>
    <property type="match status" value="1"/>
</dbReference>
<proteinExistence type="predicted"/>
<dbReference type="AlphaFoldDB" id="A0A512BF02"/>
<dbReference type="Pfam" id="PF00226">
    <property type="entry name" value="DnaJ"/>
    <property type="match status" value="1"/>
</dbReference>
<name>A0A512BF02_9BACT</name>
<dbReference type="SMART" id="SM00271">
    <property type="entry name" value="DnaJ"/>
    <property type="match status" value="1"/>
</dbReference>
<dbReference type="PRINTS" id="PR00625">
    <property type="entry name" value="JDOMAIN"/>
</dbReference>
<dbReference type="EMBL" id="BJYT01000011">
    <property type="protein sequence ID" value="GEO10475.1"/>
    <property type="molecule type" value="Genomic_DNA"/>
</dbReference>
<reference evidence="4 5" key="1">
    <citation type="submission" date="2019-07" db="EMBL/GenBank/DDBJ databases">
        <title>Whole genome shotgun sequence of Segetibacter aerophilus NBRC 106135.</title>
        <authorList>
            <person name="Hosoyama A."/>
            <person name="Uohara A."/>
            <person name="Ohji S."/>
            <person name="Ichikawa N."/>
        </authorList>
    </citation>
    <scope>NUCLEOTIDE SEQUENCE [LARGE SCALE GENOMIC DNA]</scope>
    <source>
        <strain evidence="4 5">NBRC 106135</strain>
    </source>
</reference>
<feature type="region of interest" description="Disordered" evidence="1">
    <location>
        <begin position="154"/>
        <end position="202"/>
    </location>
</feature>